<dbReference type="HOGENOM" id="CLU_2274519_0_0_3"/>
<organism evidence="1 2">
    <name type="scientific">Oscillatoria acuminata PCC 6304</name>
    <dbReference type="NCBI Taxonomy" id="56110"/>
    <lineage>
        <taxon>Bacteria</taxon>
        <taxon>Bacillati</taxon>
        <taxon>Cyanobacteriota</taxon>
        <taxon>Cyanophyceae</taxon>
        <taxon>Oscillatoriophycideae</taxon>
        <taxon>Oscillatoriales</taxon>
        <taxon>Oscillatoriaceae</taxon>
        <taxon>Oscillatoria</taxon>
    </lineage>
</organism>
<protein>
    <submittedName>
        <fullName evidence="1">Uncharacterized protein</fullName>
    </submittedName>
</protein>
<dbReference type="Proteomes" id="UP000010367">
    <property type="component" value="Chromosome"/>
</dbReference>
<keyword evidence="2" id="KW-1185">Reference proteome</keyword>
<evidence type="ECO:0000313" key="2">
    <source>
        <dbReference type="Proteomes" id="UP000010367"/>
    </source>
</evidence>
<dbReference type="STRING" id="56110.Oscil6304_0322"/>
<dbReference type="KEGG" id="oac:Oscil6304_0322"/>
<reference evidence="1 2" key="1">
    <citation type="submission" date="2012-06" db="EMBL/GenBank/DDBJ databases">
        <title>Finished chromosome of genome of Oscillatoria acuminata PCC 6304.</title>
        <authorList>
            <consortium name="US DOE Joint Genome Institute"/>
            <person name="Gugger M."/>
            <person name="Coursin T."/>
            <person name="Rippka R."/>
            <person name="Tandeau De Marsac N."/>
            <person name="Huntemann M."/>
            <person name="Wei C.-L."/>
            <person name="Han J."/>
            <person name="Detter J.C."/>
            <person name="Han C."/>
            <person name="Tapia R."/>
            <person name="Davenport K."/>
            <person name="Daligault H."/>
            <person name="Erkkila T."/>
            <person name="Gu W."/>
            <person name="Munk A.C.C."/>
            <person name="Teshima H."/>
            <person name="Xu Y."/>
            <person name="Chain P."/>
            <person name="Chen A."/>
            <person name="Krypides N."/>
            <person name="Mavromatis K."/>
            <person name="Markowitz V."/>
            <person name="Szeto E."/>
            <person name="Ivanova N."/>
            <person name="Mikhailova N."/>
            <person name="Ovchinnikova G."/>
            <person name="Pagani I."/>
            <person name="Pati A."/>
            <person name="Goodwin L."/>
            <person name="Peters L."/>
            <person name="Pitluck S."/>
            <person name="Woyke T."/>
            <person name="Kerfeld C."/>
        </authorList>
    </citation>
    <scope>NUCLEOTIDE SEQUENCE [LARGE SCALE GENOMIC DNA]</scope>
    <source>
        <strain evidence="1 2">PCC 6304</strain>
    </source>
</reference>
<sequence length="102" mass="11696">MENEGTAFYRGGSNFAAKPSEVRIDAETNTVKPTHGISIHKDATIMRRFGGAYKILFLPETLKLVQRGRDRGHYEIVPREVNLLTYEQYQEELNKIKAVLEE</sequence>
<proteinExistence type="predicted"/>
<gene>
    <name evidence="1" type="ORF">Oscil6304_0322</name>
</gene>
<dbReference type="RefSeq" id="WP_015146723.1">
    <property type="nucleotide sequence ID" value="NC_019693.1"/>
</dbReference>
<dbReference type="EMBL" id="CP003607">
    <property type="protein sequence ID" value="AFY80073.1"/>
    <property type="molecule type" value="Genomic_DNA"/>
</dbReference>
<dbReference type="AlphaFoldDB" id="K9TCC0"/>
<dbReference type="InParanoid" id="K9TCC0"/>
<name>K9TCC0_9CYAN</name>
<accession>K9TCC0</accession>
<evidence type="ECO:0000313" key="1">
    <source>
        <dbReference type="EMBL" id="AFY80073.1"/>
    </source>
</evidence>
<dbReference type="OrthoDB" id="2083946at2"/>